<evidence type="ECO:0000313" key="2">
    <source>
        <dbReference type="EMBL" id="KAJ8437268.1"/>
    </source>
</evidence>
<protein>
    <submittedName>
        <fullName evidence="2">Uncharacterized protein</fullName>
    </submittedName>
</protein>
<dbReference type="AlphaFoldDB" id="A0A9Q1K6G6"/>
<dbReference type="Proteomes" id="UP001153076">
    <property type="component" value="Unassembled WGS sequence"/>
</dbReference>
<feature type="region of interest" description="Disordered" evidence="1">
    <location>
        <begin position="125"/>
        <end position="177"/>
    </location>
</feature>
<evidence type="ECO:0000313" key="3">
    <source>
        <dbReference type="Proteomes" id="UP001153076"/>
    </source>
</evidence>
<feature type="region of interest" description="Disordered" evidence="1">
    <location>
        <begin position="64"/>
        <end position="96"/>
    </location>
</feature>
<feature type="compositionally biased region" description="Polar residues" evidence="1">
    <location>
        <begin position="127"/>
        <end position="136"/>
    </location>
</feature>
<name>A0A9Q1K6G6_9CARY</name>
<reference evidence="2" key="1">
    <citation type="submission" date="2022-04" db="EMBL/GenBank/DDBJ databases">
        <title>Carnegiea gigantea Genome sequencing and assembly v2.</title>
        <authorList>
            <person name="Copetti D."/>
            <person name="Sanderson M.J."/>
            <person name="Burquez A."/>
            <person name="Wojciechowski M.F."/>
        </authorList>
    </citation>
    <scope>NUCLEOTIDE SEQUENCE</scope>
    <source>
        <strain evidence="2">SGP5-SGP5p</strain>
        <tissue evidence="2">Aerial part</tissue>
    </source>
</reference>
<sequence>MFTMSYLWLSMEDGIRPLKTYYDSLDMDECARRAKKISAYIVHKVNEPVVVPPALPSCEAEKETYTSKQPKSANGKRVEHVATKRTSPRGMPPSPFQMLKFHAQEKRSHLKLALAKALLHKASSSKFTSPTETISPSKCPVAAKASSPKEKGPPLAAESISLKQRVPLDSAKTQSSK</sequence>
<comment type="caution">
    <text evidence="2">The sequence shown here is derived from an EMBL/GenBank/DDBJ whole genome shotgun (WGS) entry which is preliminary data.</text>
</comment>
<gene>
    <name evidence="2" type="ORF">Cgig2_010093</name>
</gene>
<organism evidence="2 3">
    <name type="scientific">Carnegiea gigantea</name>
    <dbReference type="NCBI Taxonomy" id="171969"/>
    <lineage>
        <taxon>Eukaryota</taxon>
        <taxon>Viridiplantae</taxon>
        <taxon>Streptophyta</taxon>
        <taxon>Embryophyta</taxon>
        <taxon>Tracheophyta</taxon>
        <taxon>Spermatophyta</taxon>
        <taxon>Magnoliopsida</taxon>
        <taxon>eudicotyledons</taxon>
        <taxon>Gunneridae</taxon>
        <taxon>Pentapetalae</taxon>
        <taxon>Caryophyllales</taxon>
        <taxon>Cactineae</taxon>
        <taxon>Cactaceae</taxon>
        <taxon>Cactoideae</taxon>
        <taxon>Echinocereeae</taxon>
        <taxon>Carnegiea</taxon>
    </lineage>
</organism>
<accession>A0A9Q1K6G6</accession>
<evidence type="ECO:0000256" key="1">
    <source>
        <dbReference type="SAM" id="MobiDB-lite"/>
    </source>
</evidence>
<keyword evidence="3" id="KW-1185">Reference proteome</keyword>
<proteinExistence type="predicted"/>
<dbReference type="EMBL" id="JAKOGI010000309">
    <property type="protein sequence ID" value="KAJ8437268.1"/>
    <property type="molecule type" value="Genomic_DNA"/>
</dbReference>